<evidence type="ECO:0000256" key="10">
    <source>
        <dbReference type="ARBA" id="ARBA00022723"/>
    </source>
</evidence>
<dbReference type="GeneTree" id="ENSGT00940000161389"/>
<dbReference type="GO" id="GO:0003785">
    <property type="term" value="F:actin monomer binding"/>
    <property type="evidence" value="ECO:0007669"/>
    <property type="project" value="Ensembl"/>
</dbReference>
<keyword evidence="26" id="KW-1185">Reference proteome</keyword>
<comment type="cofactor">
    <cofactor evidence="4">
        <name>FAD</name>
        <dbReference type="ChEBI" id="CHEBI:57692"/>
    </cofactor>
</comment>
<dbReference type="InterPro" id="IPR029039">
    <property type="entry name" value="Flavoprotein-like_sf"/>
</dbReference>
<evidence type="ECO:0000256" key="16">
    <source>
        <dbReference type="ARBA" id="ARBA00029794"/>
    </source>
</evidence>
<dbReference type="GO" id="GO:0005794">
    <property type="term" value="C:Golgi apparatus"/>
    <property type="evidence" value="ECO:0007669"/>
    <property type="project" value="Ensembl"/>
</dbReference>
<dbReference type="Gene3D" id="3.90.340.10">
    <property type="entry name" value="Nitric Oxide Synthase, Chain A, domain 1"/>
    <property type="match status" value="1"/>
</dbReference>
<evidence type="ECO:0000313" key="25">
    <source>
        <dbReference type="Ensembl" id="ENSLLTP00000013406.1"/>
    </source>
</evidence>
<dbReference type="SUPFAM" id="SSF52218">
    <property type="entry name" value="Flavoproteins"/>
    <property type="match status" value="1"/>
</dbReference>
<sequence>MFTSLCTHINYATNRGNLRSAITIFPPRAVGRGDFRIWNQQLIRYAGYKQPDGTVLGDPANVEITELCIQYGWRPPYGRFDVLPLLLQAPDEDPELFVLPPELVLEVPITHPTLPWFEELGLRWYALPAVANMVLEIGGLEFPAAPFSGWYVGCEIGMRDFCDAHRYNLLQGVAEKMGLDTGTTLSLWKDKAAVEMNVAVLHSFQLAKVTIVDHHAVAESFMKHLENEQRIRGGCPADWVWLVPPISGSLTPVFHQELVSYQLSPGFRYQVSRTAAIAVKISAKLMGHVMAQRVKATILYASETGKSKAYAFNLKELFQSAFAPKVMCLDEYDVVSLEHETLVLVVTSTFGNGDPPENGESFSKALMEMSCPYLGAVQPEFQKSYKMRFNSLSQSDPSVALWKRKRRESSNTDSAGALGTLR</sequence>
<evidence type="ECO:0000256" key="14">
    <source>
        <dbReference type="ARBA" id="ARBA00023002"/>
    </source>
</evidence>
<dbReference type="InterPro" id="IPR044944">
    <property type="entry name" value="NOS_dom_3"/>
</dbReference>
<dbReference type="InterPro" id="IPR044943">
    <property type="entry name" value="NOS_dom_1"/>
</dbReference>
<dbReference type="GO" id="GO:0034405">
    <property type="term" value="P:response to fluid shear stress"/>
    <property type="evidence" value="ECO:0007669"/>
    <property type="project" value="Ensembl"/>
</dbReference>
<dbReference type="GO" id="GO:0005516">
    <property type="term" value="F:calmodulin binding"/>
    <property type="evidence" value="ECO:0007669"/>
    <property type="project" value="UniProtKB-KW"/>
</dbReference>
<dbReference type="Pfam" id="PF00258">
    <property type="entry name" value="Flavodoxin_1"/>
    <property type="match status" value="1"/>
</dbReference>
<feature type="region of interest" description="Disordered" evidence="23">
    <location>
        <begin position="400"/>
        <end position="422"/>
    </location>
</feature>
<keyword evidence="10" id="KW-0479">Metal-binding</keyword>
<dbReference type="InterPro" id="IPR001094">
    <property type="entry name" value="Flavdoxin-like"/>
</dbReference>
<dbReference type="Gene3D" id="3.90.440.10">
    <property type="entry name" value="Nitric Oxide Synthase,Heme Domain,Chain A domain 2"/>
    <property type="match status" value="1"/>
</dbReference>
<comment type="subunit">
    <text evidence="18">Homodimer. Interacts with NOSIP and NOSTRIN. Interacts with HSP90AB1. Forms a complex with ASL, ASS1 and SLC7A1; the complex regulates cell-autonomous L-arginine synthesis and citrulline recycling while channeling extracellular L-arginine to nitric oxide synthesis pathway.</text>
</comment>
<dbReference type="InterPro" id="IPR050607">
    <property type="entry name" value="NOS"/>
</dbReference>
<comment type="cofactor">
    <cofactor evidence="3">
        <name>heme b</name>
        <dbReference type="ChEBI" id="CHEBI:60344"/>
    </cofactor>
</comment>
<dbReference type="GO" id="GO:0006809">
    <property type="term" value="P:nitric oxide biosynthetic process"/>
    <property type="evidence" value="ECO:0007669"/>
    <property type="project" value="Ensembl"/>
</dbReference>
<dbReference type="InterPro" id="IPR036119">
    <property type="entry name" value="NOS_N_sf"/>
</dbReference>
<protein>
    <recommendedName>
        <fullName evidence="19">Nitric oxide synthase 3</fullName>
        <ecNumber evidence="6">1.14.13.39</ecNumber>
    </recommendedName>
    <alternativeName>
        <fullName evidence="16">Constitutive NOS</fullName>
    </alternativeName>
    <alternativeName>
        <fullName evidence="22">EC-NOS</fullName>
    </alternativeName>
    <alternativeName>
        <fullName evidence="20">NOS type III</fullName>
    </alternativeName>
    <alternativeName>
        <fullName evidence="21">Nitric oxide synthase, endothelial</fullName>
    </alternativeName>
</protein>
<dbReference type="Ensembl" id="ENSLLTT00000013923.1">
    <property type="protein sequence ID" value="ENSLLTP00000013406.1"/>
    <property type="gene ID" value="ENSLLTG00000010251.1"/>
</dbReference>
<dbReference type="GO" id="GO:0004517">
    <property type="term" value="F:nitric-oxide synthase activity"/>
    <property type="evidence" value="ECO:0007669"/>
    <property type="project" value="UniProtKB-EC"/>
</dbReference>
<evidence type="ECO:0000256" key="17">
    <source>
        <dbReference type="ARBA" id="ARBA00047419"/>
    </source>
</evidence>
<keyword evidence="13" id="KW-0112">Calmodulin-binding</keyword>
<evidence type="ECO:0000256" key="6">
    <source>
        <dbReference type="ARBA" id="ARBA00012989"/>
    </source>
</evidence>
<evidence type="ECO:0000256" key="7">
    <source>
        <dbReference type="ARBA" id="ARBA00022617"/>
    </source>
</evidence>
<dbReference type="FunFam" id="3.90.440.10:FF:000001">
    <property type="entry name" value="Endothelial nitric oxide synthase"/>
    <property type="match status" value="1"/>
</dbReference>
<dbReference type="GO" id="GO:0020037">
    <property type="term" value="F:heme binding"/>
    <property type="evidence" value="ECO:0007669"/>
    <property type="project" value="Ensembl"/>
</dbReference>
<comment type="catalytic activity">
    <reaction evidence="17">
        <text>2 L-arginine + 3 NADPH + 4 O2 + H(+) = 2 L-citrulline + 2 nitric oxide + 3 NADP(+) + 4 H2O</text>
        <dbReference type="Rhea" id="RHEA:19897"/>
        <dbReference type="ChEBI" id="CHEBI:15377"/>
        <dbReference type="ChEBI" id="CHEBI:15378"/>
        <dbReference type="ChEBI" id="CHEBI:15379"/>
        <dbReference type="ChEBI" id="CHEBI:16480"/>
        <dbReference type="ChEBI" id="CHEBI:32682"/>
        <dbReference type="ChEBI" id="CHEBI:57743"/>
        <dbReference type="ChEBI" id="CHEBI:57783"/>
        <dbReference type="ChEBI" id="CHEBI:58349"/>
        <dbReference type="EC" id="1.14.13.39"/>
    </reaction>
    <physiologicalReaction direction="left-to-right" evidence="17">
        <dbReference type="Rhea" id="RHEA:19898"/>
    </physiologicalReaction>
</comment>
<evidence type="ECO:0000256" key="3">
    <source>
        <dbReference type="ARBA" id="ARBA00001970"/>
    </source>
</evidence>
<evidence type="ECO:0000256" key="12">
    <source>
        <dbReference type="ARBA" id="ARBA00022857"/>
    </source>
</evidence>
<keyword evidence="9" id="KW-0288">FMN</keyword>
<evidence type="ECO:0000259" key="24">
    <source>
        <dbReference type="PROSITE" id="PS50902"/>
    </source>
</evidence>
<comment type="similarity">
    <text evidence="5">Belongs to the NOS family.</text>
</comment>
<evidence type="ECO:0000256" key="22">
    <source>
        <dbReference type="ARBA" id="ARBA00049818"/>
    </source>
</evidence>
<dbReference type="Gene3D" id="3.90.1230.10">
    <property type="entry name" value="Nitric Oxide Synthase, Chain A, domain 3"/>
    <property type="match status" value="1"/>
</dbReference>
<evidence type="ECO:0000313" key="26">
    <source>
        <dbReference type="Proteomes" id="UP000694406"/>
    </source>
</evidence>
<evidence type="ECO:0000256" key="9">
    <source>
        <dbReference type="ARBA" id="ARBA00022643"/>
    </source>
</evidence>
<dbReference type="Gene3D" id="3.40.50.360">
    <property type="match status" value="1"/>
</dbReference>
<comment type="cofactor">
    <cofactor evidence="1">
        <name>FMN</name>
        <dbReference type="ChEBI" id="CHEBI:58210"/>
    </cofactor>
</comment>
<dbReference type="InterPro" id="IPR044940">
    <property type="entry name" value="NOS_dom_2"/>
</dbReference>
<dbReference type="PANTHER" id="PTHR43410:SF1">
    <property type="entry name" value="NITRIC OXIDE SYNTHASE"/>
    <property type="match status" value="1"/>
</dbReference>
<dbReference type="InterPro" id="IPR008254">
    <property type="entry name" value="Flavodoxin/NO_synth"/>
</dbReference>
<keyword evidence="14" id="KW-0560">Oxidoreductase</keyword>
<dbReference type="AlphaFoldDB" id="A0A8C5S7E8"/>
<evidence type="ECO:0000256" key="2">
    <source>
        <dbReference type="ARBA" id="ARBA00001950"/>
    </source>
</evidence>
<dbReference type="GO" id="GO:0003100">
    <property type="term" value="P:regulation of systemic arterial blood pressure by endothelin"/>
    <property type="evidence" value="ECO:0007669"/>
    <property type="project" value="Ensembl"/>
</dbReference>
<reference evidence="25" key="2">
    <citation type="submission" date="2025-09" db="UniProtKB">
        <authorList>
            <consortium name="Ensembl"/>
        </authorList>
    </citation>
    <scope>IDENTIFICATION</scope>
</reference>
<evidence type="ECO:0000256" key="11">
    <source>
        <dbReference type="ARBA" id="ARBA00022827"/>
    </source>
</evidence>
<dbReference type="SUPFAM" id="SSF56512">
    <property type="entry name" value="Nitric oxide (NO) synthase oxygenase domain"/>
    <property type="match status" value="1"/>
</dbReference>
<evidence type="ECO:0000256" key="1">
    <source>
        <dbReference type="ARBA" id="ARBA00001917"/>
    </source>
</evidence>
<dbReference type="PANTHER" id="PTHR43410">
    <property type="entry name" value="NITRIC OXIDE SYNTHASE OXYGENASE"/>
    <property type="match status" value="1"/>
</dbReference>
<gene>
    <name evidence="25" type="primary">NOS3</name>
</gene>
<feature type="domain" description="Flavodoxin-like" evidence="24">
    <location>
        <begin position="296"/>
        <end position="422"/>
    </location>
</feature>
<dbReference type="GO" id="GO:0045766">
    <property type="term" value="P:positive regulation of angiogenesis"/>
    <property type="evidence" value="ECO:0007669"/>
    <property type="project" value="Ensembl"/>
</dbReference>
<evidence type="ECO:0000256" key="4">
    <source>
        <dbReference type="ARBA" id="ARBA00001974"/>
    </source>
</evidence>
<dbReference type="GO" id="GO:0010181">
    <property type="term" value="F:FMN binding"/>
    <property type="evidence" value="ECO:0007669"/>
    <property type="project" value="InterPro"/>
</dbReference>
<dbReference type="GO" id="GO:0043542">
    <property type="term" value="P:endothelial cell migration"/>
    <property type="evidence" value="ECO:0007669"/>
    <property type="project" value="Ensembl"/>
</dbReference>
<organism evidence="25 26">
    <name type="scientific">Laticauda laticaudata</name>
    <name type="common">Blue-ringed sea krait</name>
    <name type="synonym">Blue-lipped sea krait</name>
    <dbReference type="NCBI Taxonomy" id="8630"/>
    <lineage>
        <taxon>Eukaryota</taxon>
        <taxon>Metazoa</taxon>
        <taxon>Chordata</taxon>
        <taxon>Craniata</taxon>
        <taxon>Vertebrata</taxon>
        <taxon>Euteleostomi</taxon>
        <taxon>Lepidosauria</taxon>
        <taxon>Squamata</taxon>
        <taxon>Bifurcata</taxon>
        <taxon>Unidentata</taxon>
        <taxon>Episquamata</taxon>
        <taxon>Toxicofera</taxon>
        <taxon>Serpentes</taxon>
        <taxon>Colubroidea</taxon>
        <taxon>Elapidae</taxon>
        <taxon>Laticaudinae</taxon>
        <taxon>Laticauda</taxon>
    </lineage>
</organism>
<dbReference type="GO" id="GO:0034617">
    <property type="term" value="F:tetrahydrobiopterin binding"/>
    <property type="evidence" value="ECO:0007669"/>
    <property type="project" value="Ensembl"/>
</dbReference>
<evidence type="ECO:0000256" key="13">
    <source>
        <dbReference type="ARBA" id="ARBA00022860"/>
    </source>
</evidence>
<dbReference type="Proteomes" id="UP000694406">
    <property type="component" value="Unplaced"/>
</dbReference>
<dbReference type="Pfam" id="PF02898">
    <property type="entry name" value="NO_synthase"/>
    <property type="match status" value="1"/>
</dbReference>
<dbReference type="PROSITE" id="PS50902">
    <property type="entry name" value="FLAVODOXIN_LIKE"/>
    <property type="match status" value="1"/>
</dbReference>
<dbReference type="GO" id="GO:0019430">
    <property type="term" value="P:removal of superoxide radicals"/>
    <property type="evidence" value="ECO:0007669"/>
    <property type="project" value="Ensembl"/>
</dbReference>
<evidence type="ECO:0000256" key="18">
    <source>
        <dbReference type="ARBA" id="ARBA00049679"/>
    </source>
</evidence>
<dbReference type="GO" id="GO:0046872">
    <property type="term" value="F:metal ion binding"/>
    <property type="evidence" value="ECO:0007669"/>
    <property type="project" value="UniProtKB-KW"/>
</dbReference>
<evidence type="ECO:0000256" key="23">
    <source>
        <dbReference type="SAM" id="MobiDB-lite"/>
    </source>
</evidence>
<accession>A0A8C5S7E8</accession>
<comment type="cofactor">
    <cofactor evidence="2">
        <name>(6R)-L-erythro-5,6,7,8-tetrahydrobiopterin</name>
        <dbReference type="ChEBI" id="CHEBI:59560"/>
    </cofactor>
</comment>
<keyword evidence="12" id="KW-0521">NADP</keyword>
<keyword evidence="8" id="KW-0285">Flavoprotein</keyword>
<dbReference type="PRINTS" id="PR00369">
    <property type="entry name" value="FLAVODOXIN"/>
</dbReference>
<dbReference type="GO" id="GO:0005901">
    <property type="term" value="C:caveola"/>
    <property type="evidence" value="ECO:0007669"/>
    <property type="project" value="Ensembl"/>
</dbReference>
<keyword evidence="11" id="KW-0274">FAD</keyword>
<evidence type="ECO:0000256" key="20">
    <source>
        <dbReference type="ARBA" id="ARBA00049791"/>
    </source>
</evidence>
<keyword evidence="15" id="KW-0408">Iron</keyword>
<name>A0A8C5S7E8_LATLA</name>
<dbReference type="GO" id="GO:0034618">
    <property type="term" value="F:arginine binding"/>
    <property type="evidence" value="ECO:0007669"/>
    <property type="project" value="Ensembl"/>
</dbReference>
<proteinExistence type="inferred from homology"/>
<dbReference type="GO" id="GO:0006527">
    <property type="term" value="P:L-arginine catabolic process"/>
    <property type="evidence" value="ECO:0007669"/>
    <property type="project" value="Ensembl"/>
</dbReference>
<dbReference type="InterPro" id="IPR004030">
    <property type="entry name" value="NOS_N"/>
</dbReference>
<keyword evidence="7" id="KW-0349">Heme</keyword>
<evidence type="ECO:0000256" key="5">
    <source>
        <dbReference type="ARBA" id="ARBA00006267"/>
    </source>
</evidence>
<evidence type="ECO:0000256" key="15">
    <source>
        <dbReference type="ARBA" id="ARBA00023004"/>
    </source>
</evidence>
<dbReference type="EC" id="1.14.13.39" evidence="6"/>
<evidence type="ECO:0000256" key="19">
    <source>
        <dbReference type="ARBA" id="ARBA00049764"/>
    </source>
</evidence>
<dbReference type="GO" id="GO:0043536">
    <property type="term" value="P:positive regulation of blood vessel endothelial cell migration"/>
    <property type="evidence" value="ECO:0007669"/>
    <property type="project" value="Ensembl"/>
</dbReference>
<evidence type="ECO:0000256" key="21">
    <source>
        <dbReference type="ARBA" id="ARBA00049814"/>
    </source>
</evidence>
<evidence type="ECO:0000256" key="8">
    <source>
        <dbReference type="ARBA" id="ARBA00022630"/>
    </source>
</evidence>
<reference evidence="25" key="1">
    <citation type="submission" date="2025-08" db="UniProtKB">
        <authorList>
            <consortium name="Ensembl"/>
        </authorList>
    </citation>
    <scope>IDENTIFICATION</scope>
</reference>